<protein>
    <submittedName>
        <fullName evidence="2">Uncharacterized protein</fullName>
    </submittedName>
</protein>
<reference evidence="2 3" key="1">
    <citation type="journal article" date="2014" name="Int. J. Syst. Evol. Microbiol.">
        <title>Complete genome sequence of Corynebacterium casei LMG S-19264T (=DSM 44701T), isolated from a smear-ripened cheese.</title>
        <authorList>
            <consortium name="US DOE Joint Genome Institute (JGI-PGF)"/>
            <person name="Walter F."/>
            <person name="Albersmeier A."/>
            <person name="Kalinowski J."/>
            <person name="Ruckert C."/>
        </authorList>
    </citation>
    <scope>NUCLEOTIDE SEQUENCE [LARGE SCALE GENOMIC DNA]</scope>
    <source>
        <strain evidence="2 3">KCTC 23968</strain>
    </source>
</reference>
<name>A0A918NJK8_9PROT</name>
<evidence type="ECO:0000313" key="2">
    <source>
        <dbReference type="EMBL" id="GGX72302.1"/>
    </source>
</evidence>
<gene>
    <name evidence="2" type="ORF">GCM10011309_23270</name>
</gene>
<dbReference type="AlphaFoldDB" id="A0A918NJK8"/>
<feature type="region of interest" description="Disordered" evidence="1">
    <location>
        <begin position="55"/>
        <end position="83"/>
    </location>
</feature>
<keyword evidence="3" id="KW-1185">Reference proteome</keyword>
<sequence>MLFYANIGNWVVNPIHEHAAAVFEEAASHKPPSSDTWTDGSALTPKVPAPLWLSHQNAQTHRPPNEIESATLSPVRKNLNTLS</sequence>
<accession>A0A918NJK8</accession>
<evidence type="ECO:0000256" key="1">
    <source>
        <dbReference type="SAM" id="MobiDB-lite"/>
    </source>
</evidence>
<organism evidence="2 3">
    <name type="scientific">Litorimonas cladophorae</name>
    <dbReference type="NCBI Taxonomy" id="1220491"/>
    <lineage>
        <taxon>Bacteria</taxon>
        <taxon>Pseudomonadati</taxon>
        <taxon>Pseudomonadota</taxon>
        <taxon>Alphaproteobacteria</taxon>
        <taxon>Maricaulales</taxon>
        <taxon>Robiginitomaculaceae</taxon>
    </lineage>
</organism>
<comment type="caution">
    <text evidence="2">The sequence shown here is derived from an EMBL/GenBank/DDBJ whole genome shotgun (WGS) entry which is preliminary data.</text>
</comment>
<evidence type="ECO:0000313" key="3">
    <source>
        <dbReference type="Proteomes" id="UP000600865"/>
    </source>
</evidence>
<proteinExistence type="predicted"/>
<dbReference type="EMBL" id="BMYV01000002">
    <property type="protein sequence ID" value="GGX72302.1"/>
    <property type="molecule type" value="Genomic_DNA"/>
</dbReference>
<dbReference type="Proteomes" id="UP000600865">
    <property type="component" value="Unassembled WGS sequence"/>
</dbReference>